<dbReference type="PANTHER" id="PTHR15680">
    <property type="entry name" value="RIBOSOMAL PROTEIN L19"/>
    <property type="match status" value="1"/>
</dbReference>
<feature type="region of interest" description="Disordered" evidence="4">
    <location>
        <begin position="80"/>
        <end position="126"/>
    </location>
</feature>
<dbReference type="EMBL" id="GCHU01025522">
    <property type="protein sequence ID" value="JAG85578.1"/>
    <property type="molecule type" value="Transcribed_RNA"/>
</dbReference>
<accession>A0A0C9S486</accession>
<evidence type="ECO:0000256" key="1">
    <source>
        <dbReference type="ARBA" id="ARBA00005781"/>
    </source>
</evidence>
<feature type="compositionally biased region" description="Low complexity" evidence="4">
    <location>
        <begin position="105"/>
        <end position="115"/>
    </location>
</feature>
<dbReference type="GO" id="GO:0003729">
    <property type="term" value="F:mRNA binding"/>
    <property type="evidence" value="ECO:0007669"/>
    <property type="project" value="UniProtKB-ARBA"/>
</dbReference>
<dbReference type="Pfam" id="PF01245">
    <property type="entry name" value="Ribosomal_L19"/>
    <property type="match status" value="1"/>
</dbReference>
<evidence type="ECO:0000256" key="2">
    <source>
        <dbReference type="ARBA" id="ARBA00022980"/>
    </source>
</evidence>
<dbReference type="Gene3D" id="2.30.30.790">
    <property type="match status" value="1"/>
</dbReference>
<dbReference type="GO" id="GO:1990904">
    <property type="term" value="C:ribonucleoprotein complex"/>
    <property type="evidence" value="ECO:0007669"/>
    <property type="project" value="UniProtKB-KW"/>
</dbReference>
<dbReference type="AlphaFoldDB" id="A0A0C9S486"/>
<keyword evidence="2" id="KW-0689">Ribosomal protein</keyword>
<dbReference type="GO" id="GO:0006412">
    <property type="term" value="P:translation"/>
    <property type="evidence" value="ECO:0007669"/>
    <property type="project" value="InterPro"/>
</dbReference>
<dbReference type="InterPro" id="IPR038657">
    <property type="entry name" value="Ribosomal_bL19_sf"/>
</dbReference>
<evidence type="ECO:0000313" key="5">
    <source>
        <dbReference type="EMBL" id="JAG85578.1"/>
    </source>
</evidence>
<reference evidence="5" key="1">
    <citation type="submission" date="2015-02" db="EMBL/GenBank/DDBJ databases">
        <title>A transcriptome of Wollemia nobilis - a relic of Gondwana.</title>
        <authorList>
            <person name="Chia J.Y."/>
            <person name="Leong Y.S."/>
            <person name="Abdul Karim S."/>
            <person name="Wan Azmi N."/>
            <person name="Hercus R."/>
            <person name="Croft L."/>
        </authorList>
    </citation>
    <scope>NUCLEOTIDE SEQUENCE</scope>
    <source>
        <strain evidence="5">MaeBrown</strain>
        <tissue evidence="5">Leaf</tissue>
    </source>
</reference>
<comment type="similarity">
    <text evidence="1">Belongs to the bacterial ribosomal protein bL19 family.</text>
</comment>
<dbReference type="GO" id="GO:0003735">
    <property type="term" value="F:structural constituent of ribosome"/>
    <property type="evidence" value="ECO:0007669"/>
    <property type="project" value="InterPro"/>
</dbReference>
<proteinExistence type="inferred from homology"/>
<evidence type="ECO:0000256" key="3">
    <source>
        <dbReference type="ARBA" id="ARBA00023274"/>
    </source>
</evidence>
<organism evidence="5">
    <name type="scientific">Wollemia nobilis</name>
    <dbReference type="NCBI Taxonomy" id="56998"/>
    <lineage>
        <taxon>Eukaryota</taxon>
        <taxon>Viridiplantae</taxon>
        <taxon>Streptophyta</taxon>
        <taxon>Embryophyta</taxon>
        <taxon>Tracheophyta</taxon>
        <taxon>Spermatophyta</taxon>
        <taxon>Pinopsida</taxon>
        <taxon>Pinidae</taxon>
        <taxon>Conifers II</taxon>
        <taxon>Araucariales</taxon>
        <taxon>Araucariaceae</taxon>
        <taxon>Wollemia</taxon>
    </lineage>
</organism>
<feature type="compositionally biased region" description="Acidic residues" evidence="4">
    <location>
        <begin position="83"/>
        <end position="102"/>
    </location>
</feature>
<protein>
    <submittedName>
        <fullName evidence="5">TSA: Wollemia nobilis Ref_Wollemi_Transcript_25714_1122 transcribed RNA sequence</fullName>
    </submittedName>
</protein>
<name>A0A0C9S486_9CONI</name>
<evidence type="ECO:0000256" key="4">
    <source>
        <dbReference type="SAM" id="MobiDB-lite"/>
    </source>
</evidence>
<dbReference type="NCBIfam" id="TIGR01024">
    <property type="entry name" value="rplS_bact"/>
    <property type="match status" value="1"/>
</dbReference>
<dbReference type="InterPro" id="IPR001857">
    <property type="entry name" value="Ribosomal_bL19"/>
</dbReference>
<dbReference type="PRINTS" id="PR00061">
    <property type="entry name" value="RIBOSOMALL19"/>
</dbReference>
<keyword evidence="3" id="KW-0687">Ribonucleoprotein</keyword>
<dbReference type="InterPro" id="IPR008991">
    <property type="entry name" value="Translation_prot_SH3-like_sf"/>
</dbReference>
<dbReference type="GO" id="GO:0005840">
    <property type="term" value="C:ribosome"/>
    <property type="evidence" value="ECO:0007669"/>
    <property type="project" value="UniProtKB-KW"/>
</dbReference>
<dbReference type="SUPFAM" id="SSF50104">
    <property type="entry name" value="Translation proteins SH3-like domain"/>
    <property type="match status" value="1"/>
</dbReference>
<dbReference type="FunFam" id="2.30.30.790:FF:000004">
    <property type="entry name" value="50S ribosomal protein L19, chloroplastic"/>
    <property type="match status" value="1"/>
</dbReference>
<sequence length="245" mass="27167">MPMAANILHQVSGPIKGILLPSKPKLALSLSFSSAMNLKGQSVQMCAPLNATLVSGSRCTCLSAFTKKNIVIAYAQSGNSISESEEEGDTENEAALSEESDIQNESASSETTTLVETEEQPKPPRKRRIKLGEIIGILNKRAVEAVEKERSIPDIRTGDILELKVEVPETRRRVSTYKGIVMSRQNAGIHTTIRVRRIIAGVGTEIVFPLYSPIVKQIKVVKHRKVRRARLYYLRDKLPRLSTFK</sequence>
<dbReference type="PANTHER" id="PTHR15680:SF10">
    <property type="entry name" value="LARGE RIBOSOMAL SUBUNIT PROTEIN BL19CY-RELATED"/>
    <property type="match status" value="1"/>
</dbReference>